<dbReference type="EMBL" id="RHJS01000002">
    <property type="protein sequence ID" value="RRK31442.1"/>
    <property type="molecule type" value="Genomic_DNA"/>
</dbReference>
<feature type="domain" description="DUF2281" evidence="1">
    <location>
        <begin position="6"/>
        <end position="75"/>
    </location>
</feature>
<evidence type="ECO:0000313" key="5">
    <source>
        <dbReference type="Proteomes" id="UP000474104"/>
    </source>
</evidence>
<accession>A0A3R8R3M2</accession>
<sequence length="76" mass="9012">MAYDTLVREAKDLPEDMIVQIINFMRFLKYASKKEQTEHSISNDITFRRTVNPLADEFISIAEDFDETPECFKEYL</sequence>
<dbReference type="HOGENOM" id="CLU_2648188_0_0_9"/>
<dbReference type="AlphaFoldDB" id="N2AFY4"/>
<evidence type="ECO:0000313" key="3">
    <source>
        <dbReference type="EMBL" id="RRK31442.1"/>
    </source>
</evidence>
<dbReference type="eggNOG" id="ENOG5030FCZ">
    <property type="taxonomic scope" value="Bacteria"/>
</dbReference>
<reference evidence="2 5" key="2">
    <citation type="submission" date="2019-07" db="EMBL/GenBank/DDBJ databases">
        <title>Draft genome sequences of 15 bacterial species constituting the stable defined intestinal microbiota of the GM15 gnotobiotic mouse model.</title>
        <authorList>
            <person name="Elie C."/>
            <person name="Mathieu A."/>
            <person name="Saliou A."/>
            <person name="Darnaud M."/>
            <person name="Leulier F."/>
            <person name="Tamellini A."/>
        </authorList>
    </citation>
    <scope>NUCLEOTIDE SEQUENCE [LARGE SCALE GENOMIC DNA]</scope>
    <source>
        <strain evidence="5">ASF 502</strain>
        <strain evidence="2">MD300</strain>
    </source>
</reference>
<dbReference type="Proteomes" id="UP000474104">
    <property type="component" value="Unassembled WGS sequence"/>
</dbReference>
<comment type="caution">
    <text evidence="3">The sequence shown here is derived from an EMBL/GenBank/DDBJ whole genome shotgun (WGS) entry which is preliminary data.</text>
</comment>
<dbReference type="EMBL" id="VIRB01000120">
    <property type="protein sequence ID" value="NDO70802.1"/>
    <property type="molecule type" value="Genomic_DNA"/>
</dbReference>
<evidence type="ECO:0000259" key="1">
    <source>
        <dbReference type="Pfam" id="PF10047"/>
    </source>
</evidence>
<evidence type="ECO:0000313" key="2">
    <source>
        <dbReference type="EMBL" id="NDO70802.1"/>
    </source>
</evidence>
<reference evidence="3" key="1">
    <citation type="submission" date="2018-10" db="EMBL/GenBank/DDBJ databases">
        <title>Schaedlerella arabinophila gen. nov. sp. nov., isolated from the mouse intestinal tract and comparative analysis with the genome of the closely related altered Schaedler flora strain ASF502.</title>
        <authorList>
            <person name="Miyake S."/>
            <person name="Soh M."/>
            <person name="Seedorf H."/>
        </authorList>
    </citation>
    <scope>NUCLEOTIDE SEQUENCE [LARGE SCALE GENOMIC DNA]</scope>
    <source>
        <strain evidence="3">DSM 106076</strain>
    </source>
</reference>
<evidence type="ECO:0000313" key="4">
    <source>
        <dbReference type="Proteomes" id="UP000274920"/>
    </source>
</evidence>
<dbReference type="Pfam" id="PF10047">
    <property type="entry name" value="DUF2281"/>
    <property type="match status" value="1"/>
</dbReference>
<accession>N2AFY4</accession>
<dbReference type="RefSeq" id="WP_004079246.1">
    <property type="nucleotide sequence ID" value="NZ_CASCYM010000053.1"/>
</dbReference>
<dbReference type="Proteomes" id="UP000274920">
    <property type="component" value="Unassembled WGS sequence"/>
</dbReference>
<dbReference type="OrthoDB" id="2053429at2"/>
<organism evidence="3 4">
    <name type="scientific">Schaedlerella arabinosiphila</name>
    <dbReference type="NCBI Taxonomy" id="2044587"/>
    <lineage>
        <taxon>Bacteria</taxon>
        <taxon>Bacillati</taxon>
        <taxon>Bacillota</taxon>
        <taxon>Clostridia</taxon>
        <taxon>Lachnospirales</taxon>
        <taxon>Lachnospiraceae</taxon>
        <taxon>Schaedlerella</taxon>
    </lineage>
</organism>
<gene>
    <name evidence="3" type="ORF">EBB54_08750</name>
    <name evidence="2" type="ORF">FMM80_19970</name>
</gene>
<dbReference type="InterPro" id="IPR018739">
    <property type="entry name" value="DUF2281"/>
</dbReference>
<proteinExistence type="predicted"/>
<name>N2AFY4_9FIRM</name>
<protein>
    <submittedName>
        <fullName evidence="3">DUF2281 domain-containing protein</fullName>
    </submittedName>
</protein>
<keyword evidence="4" id="KW-1185">Reference proteome</keyword>